<dbReference type="EC" id="6.5.1.1" evidence="2"/>
<comment type="similarity">
    <text evidence="1">Belongs to the ATP-dependent DNA ligase family.</text>
</comment>
<dbReference type="Proteomes" id="UP000293652">
    <property type="component" value="Unassembled WGS sequence"/>
</dbReference>
<dbReference type="AlphaFoldDB" id="A0A4Q8XRH4"/>
<protein>
    <recommendedName>
        <fullName evidence="2">DNA ligase (ATP)</fullName>
        <ecNumber evidence="2">6.5.1.1</ecNumber>
    </recommendedName>
</protein>
<dbReference type="InterPro" id="IPR014146">
    <property type="entry name" value="LigD_ligase_dom"/>
</dbReference>
<evidence type="ECO:0000256" key="3">
    <source>
        <dbReference type="ARBA" id="ARBA00022598"/>
    </source>
</evidence>
<dbReference type="CDD" id="cd07971">
    <property type="entry name" value="OBF_DNA_ligase_LigD"/>
    <property type="match status" value="1"/>
</dbReference>
<dbReference type="InterPro" id="IPR012340">
    <property type="entry name" value="NA-bd_OB-fold"/>
</dbReference>
<dbReference type="Gene3D" id="3.30.1490.70">
    <property type="match status" value="1"/>
</dbReference>
<sequence length="354" mass="39751">MTKPPRSKPLLRDTEAPIRSRPRGKRNPAQPQLLFDPMPERVEPALAQLKSHPPKGNEWSWELKWDGYRLAVHIEPQGIRILTRGGHDWTHRFPAIEQAARALGPATMIIDGEAVVLDEEGRPDFGLLQQSLGASGKQAGNRASNAVLYAFDLIYLDGHDLRGVEYRSRRHLLEDTLNGRKNDQAGAVRLSETLDGEPAVLLEHVCRLGLEGIVGKRLDRPYRSGRTGDWVKVKCVQSEAFFIVGYEKSTAFPAGFGSLVLAAYRSDELIHVGSVGTGFKEADAIRLRKMLDTLRWKRKQPPLPYSGSADIVWVEPTLIAEIEFRAWTADGKLRHPSYKGLRERQDNADVFRLD</sequence>
<evidence type="ECO:0000256" key="4">
    <source>
        <dbReference type="ARBA" id="ARBA00034003"/>
    </source>
</evidence>
<dbReference type="Pfam" id="PF04679">
    <property type="entry name" value="DNA_ligase_A_C"/>
    <property type="match status" value="1"/>
</dbReference>
<dbReference type="PANTHER" id="PTHR45674:SF4">
    <property type="entry name" value="DNA LIGASE 1"/>
    <property type="match status" value="1"/>
</dbReference>
<evidence type="ECO:0000256" key="5">
    <source>
        <dbReference type="SAM" id="MobiDB-lite"/>
    </source>
</evidence>
<dbReference type="InterPro" id="IPR050191">
    <property type="entry name" value="ATP-dep_DNA_ligase"/>
</dbReference>
<accession>A0A4Q8XRH4</accession>
<organism evidence="7 8">
    <name type="scientific">Rhizobium leguminosarum</name>
    <dbReference type="NCBI Taxonomy" id="384"/>
    <lineage>
        <taxon>Bacteria</taxon>
        <taxon>Pseudomonadati</taxon>
        <taxon>Pseudomonadota</taxon>
        <taxon>Alphaproteobacteria</taxon>
        <taxon>Hyphomicrobiales</taxon>
        <taxon>Rhizobiaceae</taxon>
        <taxon>Rhizobium/Agrobacterium group</taxon>
        <taxon>Rhizobium</taxon>
    </lineage>
</organism>
<dbReference type="Gene3D" id="2.40.50.140">
    <property type="entry name" value="Nucleic acid-binding proteins"/>
    <property type="match status" value="1"/>
</dbReference>
<dbReference type="PROSITE" id="PS50160">
    <property type="entry name" value="DNA_LIGASE_A3"/>
    <property type="match status" value="1"/>
</dbReference>
<dbReference type="RefSeq" id="WP_130751257.1">
    <property type="nucleotide sequence ID" value="NZ_SIPC01000009.1"/>
</dbReference>
<comment type="catalytic activity">
    <reaction evidence="4">
        <text>ATP + (deoxyribonucleotide)n-3'-hydroxyl + 5'-phospho-(deoxyribonucleotide)m = (deoxyribonucleotide)n+m + AMP + diphosphate.</text>
        <dbReference type="EC" id="6.5.1.1"/>
    </reaction>
</comment>
<dbReference type="GO" id="GO:0006281">
    <property type="term" value="P:DNA repair"/>
    <property type="evidence" value="ECO:0007669"/>
    <property type="project" value="InterPro"/>
</dbReference>
<evidence type="ECO:0000256" key="2">
    <source>
        <dbReference type="ARBA" id="ARBA00012727"/>
    </source>
</evidence>
<dbReference type="NCBIfam" id="TIGR02779">
    <property type="entry name" value="NHEJ_ligase_lig"/>
    <property type="match status" value="1"/>
</dbReference>
<evidence type="ECO:0000313" key="8">
    <source>
        <dbReference type="Proteomes" id="UP000293652"/>
    </source>
</evidence>
<dbReference type="Pfam" id="PF01068">
    <property type="entry name" value="DNA_ligase_A_M"/>
    <property type="match status" value="1"/>
</dbReference>
<gene>
    <name evidence="7" type="ORF">ELI03_34765</name>
</gene>
<evidence type="ECO:0000313" key="7">
    <source>
        <dbReference type="EMBL" id="TAX64417.1"/>
    </source>
</evidence>
<dbReference type="SUPFAM" id="SSF56091">
    <property type="entry name" value="DNA ligase/mRNA capping enzyme, catalytic domain"/>
    <property type="match status" value="1"/>
</dbReference>
<evidence type="ECO:0000256" key="1">
    <source>
        <dbReference type="ARBA" id="ARBA00007572"/>
    </source>
</evidence>
<dbReference type="GO" id="GO:0006310">
    <property type="term" value="P:DNA recombination"/>
    <property type="evidence" value="ECO:0007669"/>
    <property type="project" value="InterPro"/>
</dbReference>
<dbReference type="InterPro" id="IPR012309">
    <property type="entry name" value="DNA_ligase_ATP-dep_C"/>
</dbReference>
<keyword evidence="3 7" id="KW-0436">Ligase</keyword>
<dbReference type="CDD" id="cd07906">
    <property type="entry name" value="Adenylation_DNA_ligase_LigD_LigC"/>
    <property type="match status" value="1"/>
</dbReference>
<dbReference type="PANTHER" id="PTHR45674">
    <property type="entry name" value="DNA LIGASE 1/3 FAMILY MEMBER"/>
    <property type="match status" value="1"/>
</dbReference>
<reference evidence="7 8" key="1">
    <citation type="submission" date="2019-02" db="EMBL/GenBank/DDBJ databases">
        <title>The genomic architecture of introgression among sibling species of bacteria.</title>
        <authorList>
            <person name="Cavassim M.I.A."/>
            <person name="Moeskjaer S."/>
            <person name="Moslemi C."/>
            <person name="Fields B."/>
            <person name="Bachmann A."/>
            <person name="Vilhjalmsson B."/>
            <person name="Schierup M.H."/>
            <person name="Young J.P.W."/>
            <person name="Andersen S.U."/>
        </authorList>
    </citation>
    <scope>NUCLEOTIDE SEQUENCE [LARGE SCALE GENOMIC DNA]</scope>
    <source>
        <strain evidence="7 8">SM145A</strain>
    </source>
</reference>
<comment type="caution">
    <text evidence="7">The sequence shown here is derived from an EMBL/GenBank/DDBJ whole genome shotgun (WGS) entry which is preliminary data.</text>
</comment>
<dbReference type="GO" id="GO:0005524">
    <property type="term" value="F:ATP binding"/>
    <property type="evidence" value="ECO:0007669"/>
    <property type="project" value="InterPro"/>
</dbReference>
<dbReference type="GO" id="GO:0003910">
    <property type="term" value="F:DNA ligase (ATP) activity"/>
    <property type="evidence" value="ECO:0007669"/>
    <property type="project" value="UniProtKB-EC"/>
</dbReference>
<dbReference type="InterPro" id="IPR012310">
    <property type="entry name" value="DNA_ligase_ATP-dep_cent"/>
</dbReference>
<feature type="region of interest" description="Disordered" evidence="5">
    <location>
        <begin position="1"/>
        <end position="36"/>
    </location>
</feature>
<evidence type="ECO:0000259" key="6">
    <source>
        <dbReference type="PROSITE" id="PS50160"/>
    </source>
</evidence>
<dbReference type="SUPFAM" id="SSF50249">
    <property type="entry name" value="Nucleic acid-binding proteins"/>
    <property type="match status" value="1"/>
</dbReference>
<proteinExistence type="inferred from homology"/>
<dbReference type="EMBL" id="SIPC01000009">
    <property type="protein sequence ID" value="TAX64417.1"/>
    <property type="molecule type" value="Genomic_DNA"/>
</dbReference>
<feature type="domain" description="ATP-dependent DNA ligase family profile" evidence="6">
    <location>
        <begin position="139"/>
        <end position="234"/>
    </location>
</feature>
<dbReference type="Gene3D" id="3.30.470.30">
    <property type="entry name" value="DNA ligase/mRNA capping enzyme"/>
    <property type="match status" value="1"/>
</dbReference>
<name>A0A4Q8XRH4_RHILE</name>